<gene>
    <name evidence="3" type="ORF">SAMN04488502_104153</name>
</gene>
<dbReference type="SMART" id="SM00267">
    <property type="entry name" value="GGDEF"/>
    <property type="match status" value="1"/>
</dbReference>
<evidence type="ECO:0000259" key="2">
    <source>
        <dbReference type="PROSITE" id="PS50887"/>
    </source>
</evidence>
<dbReference type="OrthoDB" id="1677693at2"/>
<dbReference type="FunFam" id="3.30.70.270:FF:000001">
    <property type="entry name" value="Diguanylate cyclase domain protein"/>
    <property type="match status" value="1"/>
</dbReference>
<dbReference type="InterPro" id="IPR035965">
    <property type="entry name" value="PAS-like_dom_sf"/>
</dbReference>
<dbReference type="Proteomes" id="UP000214880">
    <property type="component" value="Unassembled WGS sequence"/>
</dbReference>
<dbReference type="InterPro" id="IPR000160">
    <property type="entry name" value="GGDEF_dom"/>
</dbReference>
<feature type="domain" description="PAS" evidence="1">
    <location>
        <begin position="7"/>
        <end position="52"/>
    </location>
</feature>
<feature type="domain" description="GGDEF" evidence="2">
    <location>
        <begin position="169"/>
        <end position="303"/>
    </location>
</feature>
<dbReference type="STRING" id="146817.SAMN04488502_104153"/>
<accession>A0A1G9SY11</accession>
<dbReference type="NCBIfam" id="TIGR00229">
    <property type="entry name" value="sensory_box"/>
    <property type="match status" value="1"/>
</dbReference>
<dbReference type="CDD" id="cd00130">
    <property type="entry name" value="PAS"/>
    <property type="match status" value="1"/>
</dbReference>
<dbReference type="InterPro" id="IPR000014">
    <property type="entry name" value="PAS"/>
</dbReference>
<dbReference type="PANTHER" id="PTHR46663">
    <property type="entry name" value="DIGUANYLATE CYCLASE DGCT-RELATED"/>
    <property type="match status" value="1"/>
</dbReference>
<dbReference type="PROSITE" id="PS50887">
    <property type="entry name" value="GGDEF"/>
    <property type="match status" value="1"/>
</dbReference>
<evidence type="ECO:0000313" key="4">
    <source>
        <dbReference type="Proteomes" id="UP000214880"/>
    </source>
</evidence>
<dbReference type="Pfam" id="PF13426">
    <property type="entry name" value="PAS_9"/>
    <property type="match status" value="1"/>
</dbReference>
<dbReference type="Pfam" id="PF00990">
    <property type="entry name" value="GGDEF"/>
    <property type="match status" value="1"/>
</dbReference>
<dbReference type="Gene3D" id="3.30.70.270">
    <property type="match status" value="1"/>
</dbReference>
<protein>
    <submittedName>
        <fullName evidence="3">PAS domain S-box-containing protein/diguanylate cyclase (GGDEF) domain-containing protein</fullName>
    </submittedName>
</protein>
<dbReference type="Gene3D" id="3.30.450.20">
    <property type="entry name" value="PAS domain"/>
    <property type="match status" value="1"/>
</dbReference>
<name>A0A1G9SY11_9FIRM</name>
<dbReference type="CDD" id="cd01949">
    <property type="entry name" value="GGDEF"/>
    <property type="match status" value="1"/>
</dbReference>
<dbReference type="InterPro" id="IPR052163">
    <property type="entry name" value="DGC-Regulatory_Protein"/>
</dbReference>
<organism evidence="3 4">
    <name type="scientific">Dendrosporobacter quercicolus</name>
    <dbReference type="NCBI Taxonomy" id="146817"/>
    <lineage>
        <taxon>Bacteria</taxon>
        <taxon>Bacillati</taxon>
        <taxon>Bacillota</taxon>
        <taxon>Negativicutes</taxon>
        <taxon>Selenomonadales</taxon>
        <taxon>Sporomusaceae</taxon>
        <taxon>Dendrosporobacter</taxon>
    </lineage>
</organism>
<dbReference type="SUPFAM" id="SSF55073">
    <property type="entry name" value="Nucleotide cyclase"/>
    <property type="match status" value="1"/>
</dbReference>
<dbReference type="PANTHER" id="PTHR46663:SF4">
    <property type="entry name" value="DIGUANYLATE CYCLASE DGCT-RELATED"/>
    <property type="match status" value="1"/>
</dbReference>
<proteinExistence type="predicted"/>
<evidence type="ECO:0000313" key="3">
    <source>
        <dbReference type="EMBL" id="SDM40321.1"/>
    </source>
</evidence>
<keyword evidence="4" id="KW-1185">Reference proteome</keyword>
<dbReference type="InterPro" id="IPR043128">
    <property type="entry name" value="Rev_trsase/Diguanyl_cyclase"/>
</dbReference>
<dbReference type="RefSeq" id="WP_092072334.1">
    <property type="nucleotide sequence ID" value="NZ_FNHB01000004.1"/>
</dbReference>
<dbReference type="AlphaFoldDB" id="A0A1G9SY11"/>
<sequence length="309" mass="34474">METFLLQPENILDILNHSYEGVFIVDKHKTVIYWNPAAEKISGYLAGEVLGQRCCEKAPVPAGDNGLCDHALFLPVGSDRKVYKAEGCITHKAGHQVPVSSRVIPLYQQNDCIGFVKLFRDNSPRETLMKELVSLHDRATIDSLTGLRNRRYAEMALNAKLEEIRADGIPFGVLFIDIDHFKTINDTYGHDIGDMVLQMLARTLLMNTRQHDAVVRWGGEEIIAIIVSPNIQRKLYLIANKLRQLIQQSMLPLDDGRTISVSVSIGATVALPADTADSLIKRADQLMYLAKKSGRNCVKMDGLIFTGQE</sequence>
<evidence type="ECO:0000259" key="1">
    <source>
        <dbReference type="PROSITE" id="PS50112"/>
    </source>
</evidence>
<dbReference type="NCBIfam" id="TIGR00254">
    <property type="entry name" value="GGDEF"/>
    <property type="match status" value="1"/>
</dbReference>
<reference evidence="3 4" key="1">
    <citation type="submission" date="2016-10" db="EMBL/GenBank/DDBJ databases">
        <authorList>
            <person name="de Groot N.N."/>
        </authorList>
    </citation>
    <scope>NUCLEOTIDE SEQUENCE [LARGE SCALE GENOMIC DNA]</scope>
    <source>
        <strain evidence="3 4">DSM 1736</strain>
    </source>
</reference>
<dbReference type="SMART" id="SM00091">
    <property type="entry name" value="PAS"/>
    <property type="match status" value="1"/>
</dbReference>
<dbReference type="InterPro" id="IPR029787">
    <property type="entry name" value="Nucleotide_cyclase"/>
</dbReference>
<dbReference type="PROSITE" id="PS50112">
    <property type="entry name" value="PAS"/>
    <property type="match status" value="1"/>
</dbReference>
<dbReference type="SUPFAM" id="SSF55785">
    <property type="entry name" value="PYP-like sensor domain (PAS domain)"/>
    <property type="match status" value="1"/>
</dbReference>
<dbReference type="EMBL" id="FNHB01000004">
    <property type="protein sequence ID" value="SDM40321.1"/>
    <property type="molecule type" value="Genomic_DNA"/>
</dbReference>